<protein>
    <submittedName>
        <fullName evidence="5">NACHT, LRR and PYD domains-containing protein 5</fullName>
    </submittedName>
</protein>
<evidence type="ECO:0000313" key="5">
    <source>
        <dbReference type="EMBL" id="KAK2115100.1"/>
    </source>
</evidence>
<keyword evidence="6" id="KW-1185">Reference proteome</keyword>
<gene>
    <name evidence="5" type="primary">NLRP5_2</name>
    <name evidence="5" type="ORF">P7K49_005726</name>
</gene>
<organism evidence="5 6">
    <name type="scientific">Saguinus oedipus</name>
    <name type="common">Cotton-top tamarin</name>
    <name type="synonym">Oedipomidas oedipus</name>
    <dbReference type="NCBI Taxonomy" id="9490"/>
    <lineage>
        <taxon>Eukaryota</taxon>
        <taxon>Metazoa</taxon>
        <taxon>Chordata</taxon>
        <taxon>Craniata</taxon>
        <taxon>Vertebrata</taxon>
        <taxon>Euteleostomi</taxon>
        <taxon>Mammalia</taxon>
        <taxon>Eutheria</taxon>
        <taxon>Euarchontoglires</taxon>
        <taxon>Primates</taxon>
        <taxon>Haplorrhini</taxon>
        <taxon>Platyrrhini</taxon>
        <taxon>Cebidae</taxon>
        <taxon>Callitrichinae</taxon>
        <taxon>Saguinus</taxon>
    </lineage>
</organism>
<dbReference type="InterPro" id="IPR041075">
    <property type="entry name" value="NOD1/2_WH"/>
</dbReference>
<reference evidence="5 6" key="1">
    <citation type="submission" date="2023-05" db="EMBL/GenBank/DDBJ databases">
        <title>B98-5 Cell Line De Novo Hybrid Assembly: An Optical Mapping Approach.</title>
        <authorList>
            <person name="Kananen K."/>
            <person name="Auerbach J.A."/>
            <person name="Kautto E."/>
            <person name="Blachly J.S."/>
        </authorList>
    </citation>
    <scope>NUCLEOTIDE SEQUENCE [LARGE SCALE GENOMIC DNA]</scope>
    <source>
        <strain evidence="5">B95-8</strain>
        <tissue evidence="5">Cell line</tissue>
    </source>
</reference>
<keyword evidence="1" id="KW-0547">Nucleotide-binding</keyword>
<keyword evidence="2" id="KW-0067">ATP-binding</keyword>
<proteinExistence type="predicted"/>
<sequence>MAVEGEWNMKSLFDSNDLLIHRLRESELRALFDMDSLLQDGHCEEEHFTLFHLSLQDFCVALYYMLEGLDIELVLCPLFMEKGKRSMELKQAGFHSHLLWMKRFLFGLMNEDIRSPLDILLGCPVLLGVKQKLLHWVFLLGQQTNATAPADTLDAFHCLFETQDKEFVRLHVKQLPGSVASDLPEHGLNGIFLLSPALSELVENSDGCQGDLPEG</sequence>
<dbReference type="Proteomes" id="UP001266305">
    <property type="component" value="Unassembled WGS sequence"/>
</dbReference>
<evidence type="ECO:0000259" key="4">
    <source>
        <dbReference type="Pfam" id="PF17779"/>
    </source>
</evidence>
<evidence type="ECO:0000313" key="6">
    <source>
        <dbReference type="Proteomes" id="UP001266305"/>
    </source>
</evidence>
<feature type="domain" description="NOD1/2 winged helix" evidence="4">
    <location>
        <begin position="1"/>
        <end position="45"/>
    </location>
</feature>
<comment type="caution">
    <text evidence="5">The sequence shown here is derived from an EMBL/GenBank/DDBJ whole genome shotgun (WGS) entry which is preliminary data.</text>
</comment>
<dbReference type="EMBL" id="JASSZA010000003">
    <property type="protein sequence ID" value="KAK2115100.1"/>
    <property type="molecule type" value="Genomic_DNA"/>
</dbReference>
<accession>A0ABQ9W0D4</accession>
<dbReference type="PANTHER" id="PTHR45690:SF7">
    <property type="entry name" value="NACHT, LRR AND PYD DOMAINS-CONTAINING PROTEIN 5"/>
    <property type="match status" value="1"/>
</dbReference>
<evidence type="ECO:0000256" key="2">
    <source>
        <dbReference type="ARBA" id="ARBA00022840"/>
    </source>
</evidence>
<dbReference type="PANTHER" id="PTHR45690">
    <property type="entry name" value="NACHT, LRR AND PYD DOMAINS-CONTAINING PROTEIN 12"/>
    <property type="match status" value="1"/>
</dbReference>
<feature type="domain" description="NACHT LRR and PYD" evidence="3">
    <location>
        <begin position="52"/>
        <end position="169"/>
    </location>
</feature>
<dbReference type="Pfam" id="PF17776">
    <property type="entry name" value="NLRC4_HD2"/>
    <property type="match status" value="1"/>
</dbReference>
<dbReference type="InterPro" id="IPR050637">
    <property type="entry name" value="NLRP_innate_immun_reg"/>
</dbReference>
<evidence type="ECO:0000256" key="1">
    <source>
        <dbReference type="ARBA" id="ARBA00022741"/>
    </source>
</evidence>
<name>A0ABQ9W0D4_SAGOE</name>
<dbReference type="Pfam" id="PF17779">
    <property type="entry name" value="WHD_NOD2"/>
    <property type="match status" value="1"/>
</dbReference>
<dbReference type="InterPro" id="IPR041267">
    <property type="entry name" value="NLRP_HD2"/>
</dbReference>
<evidence type="ECO:0000259" key="3">
    <source>
        <dbReference type="Pfam" id="PF17776"/>
    </source>
</evidence>